<evidence type="ECO:0000313" key="9">
    <source>
        <dbReference type="Proteomes" id="UP000516361"/>
    </source>
</evidence>
<dbReference type="PANTHER" id="PTHR30435:SF12">
    <property type="entry name" value="FLAGELLAR BASAL BODY ROD PROTEIN FLGB"/>
    <property type="match status" value="1"/>
</dbReference>
<protein>
    <recommendedName>
        <fullName evidence="3 6">Flagellar basal body rod protein FlgB</fullName>
    </recommendedName>
</protein>
<reference evidence="8 9" key="1">
    <citation type="submission" date="2018-06" db="EMBL/GenBank/DDBJ databases">
        <title>Genome sequencing of Oceanotoga sp. sy52.</title>
        <authorList>
            <person name="Mori K."/>
        </authorList>
    </citation>
    <scope>NUCLEOTIDE SEQUENCE [LARGE SCALE GENOMIC DNA]</scope>
    <source>
        <strain evidence="9">sy52</strain>
    </source>
</reference>
<proteinExistence type="inferred from homology"/>
<evidence type="ECO:0000313" key="8">
    <source>
        <dbReference type="EMBL" id="BBE30994.1"/>
    </source>
</evidence>
<name>A0A7G1G747_9BACT</name>
<feature type="domain" description="Flagellar basal body rod protein N-terminal" evidence="7">
    <location>
        <begin position="12"/>
        <end position="36"/>
    </location>
</feature>
<dbReference type="Pfam" id="PF00460">
    <property type="entry name" value="Flg_bb_rod"/>
    <property type="match status" value="1"/>
</dbReference>
<comment type="function">
    <text evidence="5 6">Structural component of flagellum, the bacterial motility apparatus. Part of the rod structure of flagellar basal body.</text>
</comment>
<dbReference type="EMBL" id="AP018712">
    <property type="protein sequence ID" value="BBE30994.1"/>
    <property type="molecule type" value="Genomic_DNA"/>
</dbReference>
<keyword evidence="8" id="KW-0966">Cell projection</keyword>
<comment type="subunit">
    <text evidence="6">The basal body constitutes a major portion of the flagellar organelle and consists of a number of rings mounted on a central rod.</text>
</comment>
<evidence type="ECO:0000256" key="3">
    <source>
        <dbReference type="ARBA" id="ARBA00014376"/>
    </source>
</evidence>
<organism evidence="8 9">
    <name type="scientific">Tepiditoga spiralis</name>
    <dbReference type="NCBI Taxonomy" id="2108365"/>
    <lineage>
        <taxon>Bacteria</taxon>
        <taxon>Thermotogati</taxon>
        <taxon>Thermotogota</taxon>
        <taxon>Thermotogae</taxon>
        <taxon>Petrotogales</taxon>
        <taxon>Petrotogaceae</taxon>
        <taxon>Tepiditoga</taxon>
    </lineage>
</organism>
<dbReference type="AlphaFoldDB" id="A0A7G1G747"/>
<evidence type="ECO:0000256" key="5">
    <source>
        <dbReference type="ARBA" id="ARBA00024934"/>
    </source>
</evidence>
<evidence type="ECO:0000256" key="4">
    <source>
        <dbReference type="ARBA" id="ARBA00023143"/>
    </source>
</evidence>
<accession>A0A7G1G747</accession>
<dbReference type="FunCoup" id="A0A7G1G747">
    <property type="interactions" value="55"/>
</dbReference>
<evidence type="ECO:0000259" key="7">
    <source>
        <dbReference type="Pfam" id="PF00460"/>
    </source>
</evidence>
<dbReference type="InterPro" id="IPR001444">
    <property type="entry name" value="Flag_bb_rod_N"/>
</dbReference>
<keyword evidence="9" id="KW-1185">Reference proteome</keyword>
<evidence type="ECO:0000256" key="6">
    <source>
        <dbReference type="PIRNR" id="PIRNR002889"/>
    </source>
</evidence>
<keyword evidence="8" id="KW-0969">Cilium</keyword>
<dbReference type="NCBIfam" id="TIGR01396">
    <property type="entry name" value="FlgB"/>
    <property type="match status" value="1"/>
</dbReference>
<comment type="similarity">
    <text evidence="2 6">Belongs to the flagella basal body rod proteins family.</text>
</comment>
<evidence type="ECO:0000256" key="2">
    <source>
        <dbReference type="ARBA" id="ARBA00009677"/>
    </source>
</evidence>
<keyword evidence="4 6" id="KW-0975">Bacterial flagellum</keyword>
<dbReference type="PIRSF" id="PIRSF002889">
    <property type="entry name" value="Rod_FlgB"/>
    <property type="match status" value="1"/>
</dbReference>
<dbReference type="InParanoid" id="A0A7G1G747"/>
<dbReference type="PANTHER" id="PTHR30435">
    <property type="entry name" value="FLAGELLAR PROTEIN"/>
    <property type="match status" value="1"/>
</dbReference>
<evidence type="ECO:0000256" key="1">
    <source>
        <dbReference type="ARBA" id="ARBA00004117"/>
    </source>
</evidence>
<keyword evidence="8" id="KW-0282">Flagellum</keyword>
<gene>
    <name evidence="8" type="ORF">OSSY52_11350</name>
</gene>
<sequence>MFDNNFKILPKALDAYTQRQKAIAQNIANFDTPNYKRKYVSFENELQKALSDTDNLKLKTTDSRHINNTPSLEKVQAQTLIDKNKSNRNDGNNVDIDIETTEMVQNNLRYTTVSRLMTYVINRYNTAIKR</sequence>
<dbReference type="GO" id="GO:0030694">
    <property type="term" value="C:bacterial-type flagellum basal body, rod"/>
    <property type="evidence" value="ECO:0007669"/>
    <property type="project" value="InterPro"/>
</dbReference>
<dbReference type="InterPro" id="IPR006300">
    <property type="entry name" value="FlgB"/>
</dbReference>
<dbReference type="KEGG" id="ocy:OSSY52_11350"/>
<dbReference type="GO" id="GO:0071978">
    <property type="term" value="P:bacterial-type flagellum-dependent swarming motility"/>
    <property type="evidence" value="ECO:0007669"/>
    <property type="project" value="TreeGrafter"/>
</dbReference>
<comment type="subcellular location">
    <subcellularLocation>
        <location evidence="1 6">Bacterial flagellum basal body</location>
    </subcellularLocation>
</comment>
<dbReference type="Proteomes" id="UP000516361">
    <property type="component" value="Chromosome"/>
</dbReference>
<dbReference type="RefSeq" id="WP_190616047.1">
    <property type="nucleotide sequence ID" value="NZ_AP018712.1"/>
</dbReference>